<sequence>MHRTGDSNAYLNSLIIEKEVEDFAQSLLTLGSILSSKPPRACVPHFADILSKLTTTITALRHGPSIKLMSPDEFRKMFQGFVVPVHEMKYKDKTVKRMLNRFYRNTILALRTGEDPTGDGIKLWNTLQAQYCSILQRLETQWNALEMLSPIEARHLARQAALSVQITMASKSSRNDTMTVCTIGTTHGEVSFRLDGEAGSGVLSTFPSDPIERGMLLESLGTLLQSLYEGQQDGVGSSSSGTGTAHSTNHMDDDSIVIGEFPAQRRKSV</sequence>
<keyword evidence="2" id="KW-1185">Reference proteome</keyword>
<organism evidence="1 2">
    <name type="scientific">Naganishia adeliensis</name>
    <dbReference type="NCBI Taxonomy" id="92952"/>
    <lineage>
        <taxon>Eukaryota</taxon>
        <taxon>Fungi</taxon>
        <taxon>Dikarya</taxon>
        <taxon>Basidiomycota</taxon>
        <taxon>Agaricomycotina</taxon>
        <taxon>Tremellomycetes</taxon>
        <taxon>Filobasidiales</taxon>
        <taxon>Filobasidiaceae</taxon>
        <taxon>Naganishia</taxon>
    </lineage>
</organism>
<reference evidence="1" key="1">
    <citation type="submission" date="2023-04" db="EMBL/GenBank/DDBJ databases">
        <title>Draft Genome sequencing of Naganishia species isolated from polar environments using Oxford Nanopore Technology.</title>
        <authorList>
            <person name="Leo P."/>
            <person name="Venkateswaran K."/>
        </authorList>
    </citation>
    <scope>NUCLEOTIDE SEQUENCE</scope>
    <source>
        <strain evidence="1">MNA-CCFEE 5262</strain>
    </source>
</reference>
<comment type="caution">
    <text evidence="1">The sequence shown here is derived from an EMBL/GenBank/DDBJ whole genome shotgun (WGS) entry which is preliminary data.</text>
</comment>
<proteinExistence type="predicted"/>
<dbReference type="EMBL" id="JASBWS010000028">
    <property type="protein sequence ID" value="KAJ9109819.1"/>
    <property type="molecule type" value="Genomic_DNA"/>
</dbReference>
<accession>A0ACC2WF28</accession>
<evidence type="ECO:0000313" key="1">
    <source>
        <dbReference type="EMBL" id="KAJ9109819.1"/>
    </source>
</evidence>
<gene>
    <name evidence="1" type="ORF">QFC20_003235</name>
</gene>
<name>A0ACC2WF28_9TREE</name>
<protein>
    <submittedName>
        <fullName evidence="1">Uncharacterized protein</fullName>
    </submittedName>
</protein>
<evidence type="ECO:0000313" key="2">
    <source>
        <dbReference type="Proteomes" id="UP001230649"/>
    </source>
</evidence>
<dbReference type="Proteomes" id="UP001230649">
    <property type="component" value="Unassembled WGS sequence"/>
</dbReference>